<proteinExistence type="inferred from homology"/>
<dbReference type="Pfam" id="PF02535">
    <property type="entry name" value="Zip"/>
    <property type="match status" value="1"/>
</dbReference>
<evidence type="ECO:0000256" key="3">
    <source>
        <dbReference type="ARBA" id="ARBA00022475"/>
    </source>
</evidence>
<dbReference type="Proteomes" id="UP000295515">
    <property type="component" value="Unassembled WGS sequence"/>
</dbReference>
<evidence type="ECO:0000256" key="1">
    <source>
        <dbReference type="ARBA" id="ARBA00004651"/>
    </source>
</evidence>
<feature type="transmembrane region" description="Helical" evidence="8">
    <location>
        <begin position="210"/>
        <end position="228"/>
    </location>
</feature>
<reference evidence="9 10" key="1">
    <citation type="submission" date="2019-03" db="EMBL/GenBank/DDBJ databases">
        <title>Genomic Encyclopedia of Type Strains, Phase IV (KMG-IV): sequencing the most valuable type-strain genomes for metagenomic binning, comparative biology and taxonomic classification.</title>
        <authorList>
            <person name="Goeker M."/>
        </authorList>
    </citation>
    <scope>NUCLEOTIDE SEQUENCE [LARGE SCALE GENOMIC DNA]</scope>
    <source>
        <strain evidence="9 10">DSM 29487</strain>
    </source>
</reference>
<keyword evidence="3" id="KW-1003">Cell membrane</keyword>
<evidence type="ECO:0000256" key="6">
    <source>
        <dbReference type="ARBA" id="ARBA00022989"/>
    </source>
</evidence>
<evidence type="ECO:0000256" key="4">
    <source>
        <dbReference type="ARBA" id="ARBA00022692"/>
    </source>
</evidence>
<comment type="caution">
    <text evidence="9">The sequence shown here is derived from an EMBL/GenBank/DDBJ whole genome shotgun (WGS) entry which is preliminary data.</text>
</comment>
<dbReference type="InterPro" id="IPR003689">
    <property type="entry name" value="ZIP"/>
</dbReference>
<accession>A0A4R3Z7W7</accession>
<dbReference type="PANTHER" id="PTHR11040">
    <property type="entry name" value="ZINC/IRON TRANSPORTER"/>
    <property type="match status" value="1"/>
</dbReference>
<dbReference type="RefSeq" id="WP_066448482.1">
    <property type="nucleotide sequence ID" value="NZ_CAUWFI010000002.1"/>
</dbReference>
<dbReference type="GO" id="GO:0005886">
    <property type="term" value="C:plasma membrane"/>
    <property type="evidence" value="ECO:0007669"/>
    <property type="project" value="UniProtKB-SubCell"/>
</dbReference>
<gene>
    <name evidence="9" type="ORF">EDD60_10186</name>
</gene>
<evidence type="ECO:0000313" key="9">
    <source>
        <dbReference type="EMBL" id="TCW02784.1"/>
    </source>
</evidence>
<keyword evidence="7 8" id="KW-0472">Membrane</keyword>
<feature type="transmembrane region" description="Helical" evidence="8">
    <location>
        <begin position="75"/>
        <end position="94"/>
    </location>
</feature>
<feature type="transmembrane region" description="Helical" evidence="8">
    <location>
        <begin position="41"/>
        <end position="63"/>
    </location>
</feature>
<organism evidence="9 10">
    <name type="scientific">Longibaculum muris</name>
    <dbReference type="NCBI Taxonomy" id="1796628"/>
    <lineage>
        <taxon>Bacteria</taxon>
        <taxon>Bacillati</taxon>
        <taxon>Bacillota</taxon>
        <taxon>Erysipelotrichia</taxon>
        <taxon>Erysipelotrichales</taxon>
        <taxon>Coprobacillaceae</taxon>
        <taxon>Longibaculum</taxon>
    </lineage>
</organism>
<name>A0A4R3Z7W7_9FIRM</name>
<sequence length="262" mass="28474">MLSLLEKMPILIFVGAIIFNWLSTFLGAALVYFTNKENQHLISIALGSSAGIMIAASFFSLILPAMDLLDGLSKWYLLIIPFGFFCGVLFLTLCDHFLPHEHMMSHEIEGVQSKLSQNQLLMLAMTLHNIPEGLAVGVAFACAQHNIIPALILSIGIGIQNFPEGTAISLPMHQYGKSKFVAMMYGQFSGIIEIPSAIIGYIFATAINNILPFALSFAAGAMLFVCVEDMIPEASCKNQIDIGAISCMAGFLVMMLLDIMLS</sequence>
<dbReference type="EMBL" id="SMCQ01000001">
    <property type="protein sequence ID" value="TCW02784.1"/>
    <property type="molecule type" value="Genomic_DNA"/>
</dbReference>
<dbReference type="GO" id="GO:0005385">
    <property type="term" value="F:zinc ion transmembrane transporter activity"/>
    <property type="evidence" value="ECO:0007669"/>
    <property type="project" value="TreeGrafter"/>
</dbReference>
<keyword evidence="6 8" id="KW-1133">Transmembrane helix</keyword>
<evidence type="ECO:0000256" key="5">
    <source>
        <dbReference type="ARBA" id="ARBA00022833"/>
    </source>
</evidence>
<evidence type="ECO:0000256" key="2">
    <source>
        <dbReference type="ARBA" id="ARBA00006939"/>
    </source>
</evidence>
<protein>
    <submittedName>
        <fullName evidence="9">ZIP family zinc transporter</fullName>
    </submittedName>
</protein>
<evidence type="ECO:0000256" key="8">
    <source>
        <dbReference type="SAM" id="Phobius"/>
    </source>
</evidence>
<comment type="subcellular location">
    <subcellularLocation>
        <location evidence="1">Cell membrane</location>
        <topology evidence="1">Multi-pass membrane protein</topology>
    </subcellularLocation>
</comment>
<keyword evidence="4 8" id="KW-0812">Transmembrane</keyword>
<keyword evidence="10" id="KW-1185">Reference proteome</keyword>
<dbReference type="GeneID" id="98913914"/>
<feature type="transmembrane region" description="Helical" evidence="8">
    <location>
        <begin position="180"/>
        <end position="204"/>
    </location>
</feature>
<dbReference type="PANTHER" id="PTHR11040:SF211">
    <property type="entry name" value="ZINC TRANSPORTER ZIP11"/>
    <property type="match status" value="1"/>
</dbReference>
<feature type="transmembrane region" description="Helical" evidence="8">
    <location>
        <begin position="12"/>
        <end position="34"/>
    </location>
</feature>
<dbReference type="AlphaFoldDB" id="A0A4R3Z7W7"/>
<feature type="transmembrane region" description="Helical" evidence="8">
    <location>
        <begin position="240"/>
        <end position="261"/>
    </location>
</feature>
<evidence type="ECO:0000313" key="10">
    <source>
        <dbReference type="Proteomes" id="UP000295515"/>
    </source>
</evidence>
<evidence type="ECO:0000256" key="7">
    <source>
        <dbReference type="ARBA" id="ARBA00023136"/>
    </source>
</evidence>
<comment type="similarity">
    <text evidence="2">Belongs to the ZIP transporter (TC 2.A.5) family.</text>
</comment>
<keyword evidence="5" id="KW-0862">Zinc</keyword>